<sequence>MRPSFALPALLLAPFALAATTAVKTTSCSAIDLKTFNGDVKYGQAFCEFWLIVSRNTSPLPDLAASSLTNVCQCVVSTQSSTSSTSTRSVVRGAKLASTSSKSTSITKSTEKISKRAGTTSKTTSTKLVCVSQNVTAVQNDITHPIPFCNWWATDSRTNSPIPGLSASQHASINSQDCVNVSKVIGDILFKAFEQFEQEVVFQRQKLEHENFGHSHSWSGFILDAEKLDVEAAQLIDCNII</sequence>
<reference evidence="2" key="1">
    <citation type="journal article" date="2021" name="J Fungi (Basel)">
        <title>Virulence traits and population genomics of the black yeast Aureobasidium melanogenum.</title>
        <authorList>
            <person name="Cernosa A."/>
            <person name="Sun X."/>
            <person name="Gostincar C."/>
            <person name="Fang C."/>
            <person name="Gunde-Cimerman N."/>
            <person name="Song Z."/>
        </authorList>
    </citation>
    <scope>NUCLEOTIDE SEQUENCE</scope>
    <source>
        <strain evidence="2">EXF-9911</strain>
    </source>
</reference>
<organism evidence="2 3">
    <name type="scientific">Aureobasidium melanogenum</name>
    <name type="common">Aureobasidium pullulans var. melanogenum</name>
    <dbReference type="NCBI Taxonomy" id="46634"/>
    <lineage>
        <taxon>Eukaryota</taxon>
        <taxon>Fungi</taxon>
        <taxon>Dikarya</taxon>
        <taxon>Ascomycota</taxon>
        <taxon>Pezizomycotina</taxon>
        <taxon>Dothideomycetes</taxon>
        <taxon>Dothideomycetidae</taxon>
        <taxon>Dothideales</taxon>
        <taxon>Saccotheciaceae</taxon>
        <taxon>Aureobasidium</taxon>
    </lineage>
</organism>
<evidence type="ECO:0000256" key="1">
    <source>
        <dbReference type="SAM" id="SignalP"/>
    </source>
</evidence>
<protein>
    <submittedName>
        <fullName evidence="2">Uncharacterized protein</fullName>
    </submittedName>
</protein>
<dbReference type="Proteomes" id="UP000779574">
    <property type="component" value="Unassembled WGS sequence"/>
</dbReference>
<evidence type="ECO:0000313" key="3">
    <source>
        <dbReference type="Proteomes" id="UP000779574"/>
    </source>
</evidence>
<dbReference type="AlphaFoldDB" id="A0A9P8EIZ5"/>
<evidence type="ECO:0000313" key="2">
    <source>
        <dbReference type="EMBL" id="KAG9690979.1"/>
    </source>
</evidence>
<keyword evidence="1" id="KW-0732">Signal</keyword>
<name>A0A9P8EIZ5_AURME</name>
<gene>
    <name evidence="2" type="ORF">KCU76_g7776</name>
</gene>
<comment type="caution">
    <text evidence="2">The sequence shown here is derived from an EMBL/GenBank/DDBJ whole genome shotgun (WGS) entry which is preliminary data.</text>
</comment>
<feature type="non-terminal residue" evidence="2">
    <location>
        <position position="241"/>
    </location>
</feature>
<proteinExistence type="predicted"/>
<feature type="chain" id="PRO_5040260439" evidence="1">
    <location>
        <begin position="19"/>
        <end position="241"/>
    </location>
</feature>
<feature type="signal peptide" evidence="1">
    <location>
        <begin position="1"/>
        <end position="18"/>
    </location>
</feature>
<reference evidence="2" key="2">
    <citation type="submission" date="2021-08" db="EMBL/GenBank/DDBJ databases">
        <authorList>
            <person name="Gostincar C."/>
            <person name="Sun X."/>
            <person name="Song Z."/>
            <person name="Gunde-Cimerman N."/>
        </authorList>
    </citation>
    <scope>NUCLEOTIDE SEQUENCE</scope>
    <source>
        <strain evidence="2">EXF-9911</strain>
    </source>
</reference>
<dbReference type="OrthoDB" id="10351720at2759"/>
<accession>A0A9P8EIZ5</accession>
<dbReference type="EMBL" id="JAHFXF010000286">
    <property type="protein sequence ID" value="KAG9690979.1"/>
    <property type="molecule type" value="Genomic_DNA"/>
</dbReference>